<dbReference type="AlphaFoldDB" id="A0A1K9ZD47"/>
<evidence type="ECO:0000313" key="2">
    <source>
        <dbReference type="Proteomes" id="UP000183794"/>
    </source>
</evidence>
<reference evidence="1 2" key="1">
    <citation type="submission" date="2016-11" db="EMBL/GenBank/DDBJ databases">
        <authorList>
            <person name="Jaros S."/>
            <person name="Januszkiewicz K."/>
            <person name="Wedrychowicz H."/>
        </authorList>
    </citation>
    <scope>NUCLEOTIDE SEQUENCE [LARGE SCALE GENOMIC DNA]</scope>
    <source>
        <strain evidence="1">NVI 5450</strain>
    </source>
</reference>
<sequence length="80" mass="9600">MFVHCRTGSLENKVYRHGRTRHVYCRTGSLEMMALRVCNHQQVHCRIGSLVIVYCYEHIQSIFLSSINWFDWRYSCVPYL</sequence>
<proteinExistence type="predicted"/>
<gene>
    <name evidence="1" type="ORF">NVI5450_1375</name>
</gene>
<name>A0A1K9ZD47_9GAMM</name>
<dbReference type="EMBL" id="FPLD01000043">
    <property type="protein sequence ID" value="SGY92542.1"/>
    <property type="molecule type" value="Genomic_DNA"/>
</dbReference>
<evidence type="ECO:0000313" key="1">
    <source>
        <dbReference type="EMBL" id="SGY92542.1"/>
    </source>
</evidence>
<organism evidence="1 2">
    <name type="scientific">Moritella viscosa</name>
    <dbReference type="NCBI Taxonomy" id="80854"/>
    <lineage>
        <taxon>Bacteria</taxon>
        <taxon>Pseudomonadati</taxon>
        <taxon>Pseudomonadota</taxon>
        <taxon>Gammaproteobacteria</taxon>
        <taxon>Alteromonadales</taxon>
        <taxon>Moritellaceae</taxon>
        <taxon>Moritella</taxon>
    </lineage>
</organism>
<dbReference type="Proteomes" id="UP000183794">
    <property type="component" value="Unassembled WGS sequence"/>
</dbReference>
<accession>A0A1K9ZD47</accession>
<dbReference type="AntiFam" id="ANF00050">
    <property type="entry name" value="Translation of CRISPR YPEST repeat 1"/>
</dbReference>
<protein>
    <submittedName>
        <fullName evidence="1">Uncharacterized protein</fullName>
    </submittedName>
</protein>